<dbReference type="GeneID" id="54485183"/>
<dbReference type="PANTHER" id="PTHR28266">
    <property type="entry name" value="54S RIBOSOMAL PROTEIN L20, MITOCHONDRIAL"/>
    <property type="match status" value="1"/>
</dbReference>
<reference evidence="2" key="1">
    <citation type="journal article" date="2020" name="Stud. Mycol.">
        <title>101 Dothideomycetes genomes: a test case for predicting lifestyles and emergence of pathogens.</title>
        <authorList>
            <person name="Haridas S."/>
            <person name="Albert R."/>
            <person name="Binder M."/>
            <person name="Bloem J."/>
            <person name="Labutti K."/>
            <person name="Salamov A."/>
            <person name="Andreopoulos B."/>
            <person name="Baker S."/>
            <person name="Barry K."/>
            <person name="Bills G."/>
            <person name="Bluhm B."/>
            <person name="Cannon C."/>
            <person name="Castanera R."/>
            <person name="Culley D."/>
            <person name="Daum C."/>
            <person name="Ezra D."/>
            <person name="Gonzalez J."/>
            <person name="Henrissat B."/>
            <person name="Kuo A."/>
            <person name="Liang C."/>
            <person name="Lipzen A."/>
            <person name="Lutzoni F."/>
            <person name="Magnuson J."/>
            <person name="Mondo S."/>
            <person name="Nolan M."/>
            <person name="Ohm R."/>
            <person name="Pangilinan J."/>
            <person name="Park H.-J."/>
            <person name="Ramirez L."/>
            <person name="Alfaro M."/>
            <person name="Sun H."/>
            <person name="Tritt A."/>
            <person name="Yoshinaga Y."/>
            <person name="Zwiers L.-H."/>
            <person name="Turgeon B."/>
            <person name="Goodwin S."/>
            <person name="Spatafora J."/>
            <person name="Crous P."/>
            <person name="Grigoriev I."/>
        </authorList>
    </citation>
    <scope>NUCLEOTIDE SEQUENCE</scope>
    <source>
        <strain evidence="2">CBS 121739</strain>
    </source>
</reference>
<dbReference type="Pfam" id="PF12824">
    <property type="entry name" value="MRP-L20"/>
    <property type="match status" value="1"/>
</dbReference>
<dbReference type="RefSeq" id="XP_033600113.1">
    <property type="nucleotide sequence ID" value="XM_033744129.1"/>
</dbReference>
<evidence type="ECO:0000313" key="2">
    <source>
        <dbReference type="EMBL" id="KAF2757662.1"/>
    </source>
</evidence>
<organism evidence="2 3">
    <name type="scientific">Pseudovirgaria hyperparasitica</name>
    <dbReference type="NCBI Taxonomy" id="470096"/>
    <lineage>
        <taxon>Eukaryota</taxon>
        <taxon>Fungi</taxon>
        <taxon>Dikarya</taxon>
        <taxon>Ascomycota</taxon>
        <taxon>Pezizomycotina</taxon>
        <taxon>Dothideomycetes</taxon>
        <taxon>Dothideomycetes incertae sedis</taxon>
        <taxon>Acrospermales</taxon>
        <taxon>Acrospermaceae</taxon>
        <taxon>Pseudovirgaria</taxon>
    </lineage>
</organism>
<evidence type="ECO:0000256" key="1">
    <source>
        <dbReference type="SAM" id="MobiDB-lite"/>
    </source>
</evidence>
<sequence length="202" mass="22912">MSITKVPTCLSTTTLALRPLLRPSFLPQTTKRTAATTRRHTKALRLQNSAVHSNTSIPHDHIVFNPPSSTPNIYHTPLKFLPRSDPRRALLASNPLTAASATRKGPLPQITGNAYEKKYHLNAEQVAEIRRLRMDDPLKWTRNALARKFDCSPFLVALVHNSPEGIKRDKARMAADAEKWGTKRREAREDREKRRVLARRDA</sequence>
<dbReference type="Proteomes" id="UP000799437">
    <property type="component" value="Unassembled WGS sequence"/>
</dbReference>
<dbReference type="OrthoDB" id="6021263at2759"/>
<dbReference type="GO" id="GO:0003735">
    <property type="term" value="F:structural constituent of ribosome"/>
    <property type="evidence" value="ECO:0007669"/>
    <property type="project" value="TreeGrafter"/>
</dbReference>
<name>A0A6A6W467_9PEZI</name>
<dbReference type="InterPro" id="IPR024388">
    <property type="entry name" value="Ribosomal_mL58"/>
</dbReference>
<accession>A0A6A6W467</accession>
<dbReference type="EMBL" id="ML996573">
    <property type="protein sequence ID" value="KAF2757662.1"/>
    <property type="molecule type" value="Genomic_DNA"/>
</dbReference>
<evidence type="ECO:0000313" key="3">
    <source>
        <dbReference type="Proteomes" id="UP000799437"/>
    </source>
</evidence>
<proteinExistence type="predicted"/>
<gene>
    <name evidence="2" type="ORF">EJ05DRAFT_476887</name>
</gene>
<dbReference type="AlphaFoldDB" id="A0A6A6W467"/>
<feature type="region of interest" description="Disordered" evidence="1">
    <location>
        <begin position="177"/>
        <end position="202"/>
    </location>
</feature>
<dbReference type="PANTHER" id="PTHR28266:SF1">
    <property type="entry name" value="LARGE RIBOSOMAL SUBUNIT PROTEIN ML58"/>
    <property type="match status" value="1"/>
</dbReference>
<evidence type="ECO:0008006" key="4">
    <source>
        <dbReference type="Google" id="ProtNLM"/>
    </source>
</evidence>
<dbReference type="GO" id="GO:0005762">
    <property type="term" value="C:mitochondrial large ribosomal subunit"/>
    <property type="evidence" value="ECO:0007669"/>
    <property type="project" value="TreeGrafter"/>
</dbReference>
<keyword evidence="3" id="KW-1185">Reference proteome</keyword>
<protein>
    <recommendedName>
        <fullName evidence="4">60S ribosomal protein L20</fullName>
    </recommendedName>
</protein>